<evidence type="ECO:0008006" key="2">
    <source>
        <dbReference type="Google" id="ProtNLM"/>
    </source>
</evidence>
<sequence length="59" mass="6411">MPKITVLSKIIKTDKMPDVHGFIQAMKNMGAKVSTKEGTIVIDLRHLGGSKDVSQAQNC</sequence>
<accession>X1SIJ6</accession>
<reference evidence="1" key="1">
    <citation type="journal article" date="2014" name="Front. Microbiol.">
        <title>High frequency of phylogenetically diverse reductive dehalogenase-homologous genes in deep subseafloor sedimentary metagenomes.</title>
        <authorList>
            <person name="Kawai M."/>
            <person name="Futagami T."/>
            <person name="Toyoda A."/>
            <person name="Takaki Y."/>
            <person name="Nishi S."/>
            <person name="Hori S."/>
            <person name="Arai W."/>
            <person name="Tsubouchi T."/>
            <person name="Morono Y."/>
            <person name="Uchiyama I."/>
            <person name="Ito T."/>
            <person name="Fujiyama A."/>
            <person name="Inagaki F."/>
            <person name="Takami H."/>
        </authorList>
    </citation>
    <scope>NUCLEOTIDE SEQUENCE</scope>
    <source>
        <strain evidence="1">Expedition CK06-06</strain>
    </source>
</reference>
<comment type="caution">
    <text evidence="1">The sequence shown here is derived from an EMBL/GenBank/DDBJ whole genome shotgun (WGS) entry which is preliminary data.</text>
</comment>
<gene>
    <name evidence="1" type="ORF">S12H4_00102</name>
</gene>
<evidence type="ECO:0000313" key="1">
    <source>
        <dbReference type="EMBL" id="GAI67589.1"/>
    </source>
</evidence>
<name>X1SIJ6_9ZZZZ</name>
<proteinExistence type="predicted"/>
<dbReference type="EMBL" id="BARW01000006">
    <property type="protein sequence ID" value="GAI67589.1"/>
    <property type="molecule type" value="Genomic_DNA"/>
</dbReference>
<dbReference type="AlphaFoldDB" id="X1SIJ6"/>
<organism evidence="1">
    <name type="scientific">marine sediment metagenome</name>
    <dbReference type="NCBI Taxonomy" id="412755"/>
    <lineage>
        <taxon>unclassified sequences</taxon>
        <taxon>metagenomes</taxon>
        <taxon>ecological metagenomes</taxon>
    </lineage>
</organism>
<protein>
    <recommendedName>
        <fullName evidence="2">Enolpyruvate transferase domain-containing protein</fullName>
    </recommendedName>
</protein>